<dbReference type="PANTHER" id="PTHR43775:SF37">
    <property type="entry name" value="SI:DKEY-61P9.11"/>
    <property type="match status" value="1"/>
</dbReference>
<dbReference type="SMART" id="SM00822">
    <property type="entry name" value="PKS_KR"/>
    <property type="match status" value="1"/>
</dbReference>
<dbReference type="InterPro" id="IPR013968">
    <property type="entry name" value="PKS_KR"/>
</dbReference>
<dbReference type="VEuPathDB" id="VectorBase:AMAM012249"/>
<proteinExistence type="predicted"/>
<dbReference type="Gene3D" id="3.40.50.720">
    <property type="entry name" value="NAD(P)-binding Rossmann-like Domain"/>
    <property type="match status" value="1"/>
</dbReference>
<sequence length="294" mass="32200">MIAEELSADDAQLMVKRTPQMRFEKRYQPVAVVDALPVTGFRRQGVYLITGGLGDLGDLFARYLMTRYDARVILVGRRILPTKDMWEHISGQGAEAKGVAKLSALAASGSGAVEYYAADVCSKDEMGELLGFIKAHYGTLNGVICAAGVTRGDSFQGIHHLTPDHCQAQFDTKVAAFQVLSELLADRPIDFCLLCSSIAAILGGLSFSAYSSVSAFADSFAQEQHRLGRPWVSVNWDGWIFERRQADDVLGSSLEQLLIEPEEGLAILERVLQAPLQGQVIVSTGDLNQRFNQW</sequence>
<dbReference type="Proteomes" id="UP000075901">
    <property type="component" value="Unassembled WGS sequence"/>
</dbReference>
<reference evidence="5" key="1">
    <citation type="submission" date="2013-09" db="EMBL/GenBank/DDBJ databases">
        <title>The Genome Sequence of Anopheles maculatus species B.</title>
        <authorList>
            <consortium name="The Broad Institute Genomics Platform"/>
            <person name="Neafsey D.E."/>
            <person name="Besansky N."/>
            <person name="Howell P."/>
            <person name="Walton C."/>
            <person name="Young S.K."/>
            <person name="Zeng Q."/>
            <person name="Gargeya S."/>
            <person name="Fitzgerald M."/>
            <person name="Haas B."/>
            <person name="Abouelleil A."/>
            <person name="Allen A.W."/>
            <person name="Alvarado L."/>
            <person name="Arachchi H.M."/>
            <person name="Berlin A.M."/>
            <person name="Chapman S.B."/>
            <person name="Gainer-Dewar J."/>
            <person name="Goldberg J."/>
            <person name="Griggs A."/>
            <person name="Gujja S."/>
            <person name="Hansen M."/>
            <person name="Howarth C."/>
            <person name="Imamovic A."/>
            <person name="Ireland A."/>
            <person name="Larimer J."/>
            <person name="McCowan C."/>
            <person name="Murphy C."/>
            <person name="Pearson M."/>
            <person name="Poon T.W."/>
            <person name="Priest M."/>
            <person name="Roberts A."/>
            <person name="Saif S."/>
            <person name="Shea T."/>
            <person name="Sisk P."/>
            <person name="Sykes S."/>
            <person name="Wortman J."/>
            <person name="Nusbaum C."/>
            <person name="Birren B."/>
        </authorList>
    </citation>
    <scope>NUCLEOTIDE SEQUENCE [LARGE SCALE GENOMIC DNA]</scope>
    <source>
        <strain evidence="5">maculatus3</strain>
    </source>
</reference>
<accession>A0A182SS13</accession>
<keyword evidence="1" id="KW-0596">Phosphopantetheine</keyword>
<name>A0A182SS13_9DIPT</name>
<keyword evidence="5" id="KW-1185">Reference proteome</keyword>
<dbReference type="InterPro" id="IPR050091">
    <property type="entry name" value="PKS_NRPS_Biosynth_Enz"/>
</dbReference>
<organism evidence="4 5">
    <name type="scientific">Anopheles maculatus</name>
    <dbReference type="NCBI Taxonomy" id="74869"/>
    <lineage>
        <taxon>Eukaryota</taxon>
        <taxon>Metazoa</taxon>
        <taxon>Ecdysozoa</taxon>
        <taxon>Arthropoda</taxon>
        <taxon>Hexapoda</taxon>
        <taxon>Insecta</taxon>
        <taxon>Pterygota</taxon>
        <taxon>Neoptera</taxon>
        <taxon>Endopterygota</taxon>
        <taxon>Diptera</taxon>
        <taxon>Nematocera</taxon>
        <taxon>Culicoidea</taxon>
        <taxon>Culicidae</taxon>
        <taxon>Anophelinae</taxon>
        <taxon>Anopheles</taxon>
        <taxon>Anopheles maculatus group</taxon>
    </lineage>
</organism>
<feature type="domain" description="Ketoreductase" evidence="3">
    <location>
        <begin position="45"/>
        <end position="242"/>
    </location>
</feature>
<dbReference type="Pfam" id="PF08659">
    <property type="entry name" value="KR"/>
    <property type="match status" value="1"/>
</dbReference>
<reference evidence="4" key="2">
    <citation type="submission" date="2020-05" db="UniProtKB">
        <authorList>
            <consortium name="EnsemblMetazoa"/>
        </authorList>
    </citation>
    <scope>IDENTIFICATION</scope>
    <source>
        <strain evidence="4">maculatus3</strain>
    </source>
</reference>
<evidence type="ECO:0000256" key="1">
    <source>
        <dbReference type="ARBA" id="ARBA00022450"/>
    </source>
</evidence>
<evidence type="ECO:0000256" key="2">
    <source>
        <dbReference type="ARBA" id="ARBA00022553"/>
    </source>
</evidence>
<dbReference type="SUPFAM" id="SSF51735">
    <property type="entry name" value="NAD(P)-binding Rossmann-fold domains"/>
    <property type="match status" value="1"/>
</dbReference>
<evidence type="ECO:0000259" key="3">
    <source>
        <dbReference type="SMART" id="SM00822"/>
    </source>
</evidence>
<dbReference type="GO" id="GO:0005886">
    <property type="term" value="C:plasma membrane"/>
    <property type="evidence" value="ECO:0007669"/>
    <property type="project" value="TreeGrafter"/>
</dbReference>
<protein>
    <submittedName>
        <fullName evidence="4">KR domain-containing protein</fullName>
    </submittedName>
</protein>
<dbReference type="GO" id="GO:0006633">
    <property type="term" value="P:fatty acid biosynthetic process"/>
    <property type="evidence" value="ECO:0007669"/>
    <property type="project" value="TreeGrafter"/>
</dbReference>
<dbReference type="GO" id="GO:0005737">
    <property type="term" value="C:cytoplasm"/>
    <property type="evidence" value="ECO:0007669"/>
    <property type="project" value="TreeGrafter"/>
</dbReference>
<evidence type="ECO:0000313" key="5">
    <source>
        <dbReference type="Proteomes" id="UP000075901"/>
    </source>
</evidence>
<dbReference type="InterPro" id="IPR036291">
    <property type="entry name" value="NAD(P)-bd_dom_sf"/>
</dbReference>
<evidence type="ECO:0000313" key="4">
    <source>
        <dbReference type="EnsemblMetazoa" id="AMAM012249-PA"/>
    </source>
</evidence>
<dbReference type="GO" id="GO:0004312">
    <property type="term" value="F:fatty acid synthase activity"/>
    <property type="evidence" value="ECO:0007669"/>
    <property type="project" value="TreeGrafter"/>
</dbReference>
<dbReference type="EnsemblMetazoa" id="AMAM012249-RA">
    <property type="protein sequence ID" value="AMAM012249-PA"/>
    <property type="gene ID" value="AMAM012249"/>
</dbReference>
<dbReference type="AlphaFoldDB" id="A0A182SS13"/>
<dbReference type="PANTHER" id="PTHR43775">
    <property type="entry name" value="FATTY ACID SYNTHASE"/>
    <property type="match status" value="1"/>
</dbReference>
<dbReference type="InterPro" id="IPR057326">
    <property type="entry name" value="KR_dom"/>
</dbReference>
<keyword evidence="2" id="KW-0597">Phosphoprotein</keyword>